<feature type="domain" description="EF-hand" evidence="2">
    <location>
        <begin position="7"/>
        <end position="33"/>
    </location>
</feature>
<dbReference type="SMART" id="SM00054">
    <property type="entry name" value="EFh"/>
    <property type="match status" value="3"/>
</dbReference>
<dbReference type="AlphaFoldDB" id="A0AAD7UAQ4"/>
<organism evidence="3 4">
    <name type="scientific">Chrysophaeum taylorii</name>
    <dbReference type="NCBI Taxonomy" id="2483200"/>
    <lineage>
        <taxon>Eukaryota</taxon>
        <taxon>Sar</taxon>
        <taxon>Stramenopiles</taxon>
        <taxon>Ochrophyta</taxon>
        <taxon>Pelagophyceae</taxon>
        <taxon>Pelagomonadales</taxon>
        <taxon>Pelagomonadaceae</taxon>
        <taxon>Chrysophaeum</taxon>
    </lineage>
</organism>
<sequence>MHTRPHFDLYDLDGDGVLTTKDASTFLERLGADNTMPLVVSDAGIPFQDFSQHMTSKPKATTQDIFDLIDTDADGKINQKDIDLFVATFGGAGAGFAKTVCAAEGATLDDIGADVMARADKNSKGYLDVTDFQRVLATEPALG</sequence>
<dbReference type="EMBL" id="JAQMWT010000464">
    <property type="protein sequence ID" value="KAJ8600984.1"/>
    <property type="molecule type" value="Genomic_DNA"/>
</dbReference>
<dbReference type="InterPro" id="IPR018247">
    <property type="entry name" value="EF_Hand_1_Ca_BS"/>
</dbReference>
<proteinExistence type="predicted"/>
<dbReference type="Pfam" id="PF13499">
    <property type="entry name" value="EF-hand_7"/>
    <property type="match status" value="1"/>
</dbReference>
<evidence type="ECO:0000313" key="3">
    <source>
        <dbReference type="EMBL" id="KAJ8600984.1"/>
    </source>
</evidence>
<evidence type="ECO:0000256" key="1">
    <source>
        <dbReference type="ARBA" id="ARBA00022837"/>
    </source>
</evidence>
<dbReference type="PROSITE" id="PS00018">
    <property type="entry name" value="EF_HAND_1"/>
    <property type="match status" value="1"/>
</dbReference>
<keyword evidence="4" id="KW-1185">Reference proteome</keyword>
<name>A0AAD7UAQ4_9STRA</name>
<dbReference type="Proteomes" id="UP001230188">
    <property type="component" value="Unassembled WGS sequence"/>
</dbReference>
<evidence type="ECO:0000259" key="2">
    <source>
        <dbReference type="PROSITE" id="PS50222"/>
    </source>
</evidence>
<accession>A0AAD7UAQ4</accession>
<dbReference type="InterPro" id="IPR011992">
    <property type="entry name" value="EF-hand-dom_pair"/>
</dbReference>
<evidence type="ECO:0000313" key="4">
    <source>
        <dbReference type="Proteomes" id="UP001230188"/>
    </source>
</evidence>
<keyword evidence="1" id="KW-0106">Calcium</keyword>
<feature type="domain" description="EF-hand" evidence="2">
    <location>
        <begin position="57"/>
        <end position="92"/>
    </location>
</feature>
<dbReference type="Gene3D" id="1.10.238.10">
    <property type="entry name" value="EF-hand"/>
    <property type="match status" value="1"/>
</dbReference>
<protein>
    <recommendedName>
        <fullName evidence="2">EF-hand domain-containing protein</fullName>
    </recommendedName>
</protein>
<dbReference type="GO" id="GO:0005509">
    <property type="term" value="F:calcium ion binding"/>
    <property type="evidence" value="ECO:0007669"/>
    <property type="project" value="InterPro"/>
</dbReference>
<reference evidence="3" key="1">
    <citation type="submission" date="2023-01" db="EMBL/GenBank/DDBJ databases">
        <title>Metagenome sequencing of chrysophaentin producing Chrysophaeum taylorii.</title>
        <authorList>
            <person name="Davison J."/>
            <person name="Bewley C."/>
        </authorList>
    </citation>
    <scope>NUCLEOTIDE SEQUENCE</scope>
    <source>
        <strain evidence="3">NIES-1699</strain>
    </source>
</reference>
<gene>
    <name evidence="3" type="ORF">CTAYLR_006332</name>
</gene>
<comment type="caution">
    <text evidence="3">The sequence shown here is derived from an EMBL/GenBank/DDBJ whole genome shotgun (WGS) entry which is preliminary data.</text>
</comment>
<dbReference type="SUPFAM" id="SSF47473">
    <property type="entry name" value="EF-hand"/>
    <property type="match status" value="1"/>
</dbReference>
<dbReference type="PROSITE" id="PS50222">
    <property type="entry name" value="EF_HAND_2"/>
    <property type="match status" value="2"/>
</dbReference>
<dbReference type="InterPro" id="IPR002048">
    <property type="entry name" value="EF_hand_dom"/>
</dbReference>